<feature type="compositionally biased region" description="Basic and acidic residues" evidence="1">
    <location>
        <begin position="179"/>
        <end position="193"/>
    </location>
</feature>
<feature type="compositionally biased region" description="Basic and acidic residues" evidence="1">
    <location>
        <begin position="201"/>
        <end position="216"/>
    </location>
</feature>
<sequence>DAAARPRRPRAGRCRPVGGGEPHRAGRALPRPHRRARRGARRLHHGHPGAGPDRGRPGRGPAARRWRPARAARRPDGDQGPEQHRRGADDVRLGHHGRRRPRGGRCRRHQAGRRRDDQPGQDQHPGVRLPLLHRQRAGRPGALPVGPLPARRWLQRRGRGGRGRGDGALRAGQRRRRLDPHPGERHRDLRHQADPGAGEQRAVRQRDHRAGDERTAGPHRARRGRDARRHGRPGPRRSGVGAAAAPGRDLPRLRRPPAGAAADRALAAVADPRRRPRPGGADGVRRRNRAAGRARARGRGRATRPARSRRPAVLRAGVGPVGHAAARSGRAHRRPPAADPLAPGRGPGALGPGGDGGHDGAAALLPPLPAGDGALRRAPGARADHDAAPAGLVRRRRGRGGGLRTAEALRRVHRPVQRHRAAGRERSAALDRRRPAGRQHARRAPGRRGDADRAVRPAGGGAPLGGPPPRGVAADRL</sequence>
<evidence type="ECO:0000313" key="2">
    <source>
        <dbReference type="EMBL" id="CAA9266471.1"/>
    </source>
</evidence>
<feature type="compositionally biased region" description="Low complexity" evidence="1">
    <location>
        <begin position="236"/>
        <end position="248"/>
    </location>
</feature>
<accession>A0A6J4J2Y0</accession>
<feature type="compositionally biased region" description="Basic residues" evidence="1">
    <location>
        <begin position="62"/>
        <end position="72"/>
    </location>
</feature>
<protein>
    <submittedName>
        <fullName evidence="2">Amidase</fullName>
    </submittedName>
</protein>
<feature type="region of interest" description="Disordered" evidence="1">
    <location>
        <begin position="1"/>
        <end position="477"/>
    </location>
</feature>
<reference evidence="2" key="1">
    <citation type="submission" date="2020-02" db="EMBL/GenBank/DDBJ databases">
        <authorList>
            <person name="Meier V. D."/>
        </authorList>
    </citation>
    <scope>NUCLEOTIDE SEQUENCE</scope>
    <source>
        <strain evidence="2">AVDCRST_MAG52</strain>
    </source>
</reference>
<evidence type="ECO:0000256" key="1">
    <source>
        <dbReference type="SAM" id="MobiDB-lite"/>
    </source>
</evidence>
<feature type="compositionally biased region" description="Basic residues" evidence="1">
    <location>
        <begin position="411"/>
        <end position="421"/>
    </location>
</feature>
<name>A0A6J4J2Y0_9ACTN</name>
<feature type="compositionally biased region" description="Low complexity" evidence="1">
    <location>
        <begin position="256"/>
        <end position="270"/>
    </location>
</feature>
<feature type="compositionally biased region" description="Basic residues" evidence="1">
    <location>
        <begin position="435"/>
        <end position="446"/>
    </location>
</feature>
<dbReference type="EMBL" id="CADCTN010000203">
    <property type="protein sequence ID" value="CAA9266471.1"/>
    <property type="molecule type" value="Genomic_DNA"/>
</dbReference>
<feature type="compositionally biased region" description="Basic residues" evidence="1">
    <location>
        <begin position="30"/>
        <end position="47"/>
    </location>
</feature>
<feature type="compositionally biased region" description="Basic residues" evidence="1">
    <location>
        <begin position="94"/>
        <end position="112"/>
    </location>
</feature>
<gene>
    <name evidence="2" type="ORF">AVDCRST_MAG52-2969</name>
</gene>
<feature type="compositionally biased region" description="Basic residues" evidence="1">
    <location>
        <begin position="153"/>
        <end position="162"/>
    </location>
</feature>
<feature type="compositionally biased region" description="Basic residues" evidence="1">
    <location>
        <begin position="217"/>
        <end position="235"/>
    </location>
</feature>
<feature type="compositionally biased region" description="Basic and acidic residues" evidence="1">
    <location>
        <begin position="422"/>
        <end position="434"/>
    </location>
</feature>
<organism evidence="2">
    <name type="scientific">uncultured Blastococcus sp</name>
    <dbReference type="NCBI Taxonomy" id="217144"/>
    <lineage>
        <taxon>Bacteria</taxon>
        <taxon>Bacillati</taxon>
        <taxon>Actinomycetota</taxon>
        <taxon>Actinomycetes</taxon>
        <taxon>Geodermatophilales</taxon>
        <taxon>Geodermatophilaceae</taxon>
        <taxon>Blastococcus</taxon>
        <taxon>environmental samples</taxon>
    </lineage>
</organism>
<feature type="compositionally biased region" description="Basic residues" evidence="1">
    <location>
        <begin position="1"/>
        <end position="13"/>
    </location>
</feature>
<feature type="non-terminal residue" evidence="2">
    <location>
        <position position="477"/>
    </location>
</feature>
<proteinExistence type="predicted"/>
<feature type="compositionally biased region" description="Basic residues" evidence="1">
    <location>
        <begin position="286"/>
        <end position="312"/>
    </location>
</feature>
<feature type="compositionally biased region" description="Gly residues" evidence="1">
    <location>
        <begin position="345"/>
        <end position="355"/>
    </location>
</feature>
<feature type="compositionally biased region" description="Basic and acidic residues" evidence="1">
    <location>
        <begin position="73"/>
        <end position="93"/>
    </location>
</feature>
<feature type="compositionally biased region" description="Low complexity" evidence="1">
    <location>
        <begin position="360"/>
        <end position="373"/>
    </location>
</feature>
<dbReference type="AlphaFoldDB" id="A0A6J4J2Y0"/>
<feature type="non-terminal residue" evidence="2">
    <location>
        <position position="1"/>
    </location>
</feature>